<dbReference type="GO" id="GO:0005829">
    <property type="term" value="C:cytosol"/>
    <property type="evidence" value="ECO:0007669"/>
    <property type="project" value="TreeGrafter"/>
</dbReference>
<evidence type="ECO:0000313" key="5">
    <source>
        <dbReference type="EMBL" id="TDE00315.1"/>
    </source>
</evidence>
<feature type="domain" description="HTH asnC-type" evidence="4">
    <location>
        <begin position="3"/>
        <end position="64"/>
    </location>
</feature>
<dbReference type="PANTHER" id="PTHR30154:SF45">
    <property type="entry name" value="TRANSCRIPTIONAL REGULATORY PROTEIN (PROBABLY ASNC-FAMILY)-RELATED"/>
    <property type="match status" value="1"/>
</dbReference>
<reference evidence="5 6" key="1">
    <citation type="submission" date="2019-03" db="EMBL/GenBank/DDBJ databases">
        <title>Draft genome sequences of novel Actinobacteria.</title>
        <authorList>
            <person name="Sahin N."/>
            <person name="Ay H."/>
            <person name="Saygin H."/>
        </authorList>
    </citation>
    <scope>NUCLEOTIDE SEQUENCE [LARGE SCALE GENOMIC DNA]</scope>
    <source>
        <strain evidence="5 6">5K138</strain>
    </source>
</reference>
<dbReference type="OrthoDB" id="4379331at2"/>
<name>A0A4R5CRG9_9ACTN</name>
<accession>A0A4R5CRG9</accession>
<dbReference type="SUPFAM" id="SSF54909">
    <property type="entry name" value="Dimeric alpha+beta barrel"/>
    <property type="match status" value="1"/>
</dbReference>
<evidence type="ECO:0000313" key="6">
    <source>
        <dbReference type="Proteomes" id="UP000294739"/>
    </source>
</evidence>
<sequence>MTLDAIDEQIIRALMADGRASYGSIGAKVNLSAPAVKRRVDRLRARGVVTGFTVRVEPAEVGWGTEAYVEVFCNPRTSGADIARRIRTYPEVVEAFMVTGDADALLHVFAGSMQHFERVLTEISAEPFVARTRSVLVLSPLLRRIQSPRTEPEPGANTPV</sequence>
<dbReference type="Pfam" id="PF13404">
    <property type="entry name" value="HTH_AsnC-type"/>
    <property type="match status" value="1"/>
</dbReference>
<dbReference type="GO" id="GO:0043565">
    <property type="term" value="F:sequence-specific DNA binding"/>
    <property type="evidence" value="ECO:0007669"/>
    <property type="project" value="InterPro"/>
</dbReference>
<evidence type="ECO:0000256" key="2">
    <source>
        <dbReference type="ARBA" id="ARBA00023125"/>
    </source>
</evidence>
<dbReference type="Pfam" id="PF01037">
    <property type="entry name" value="AsnC_trans_reg"/>
    <property type="match status" value="1"/>
</dbReference>
<dbReference type="GO" id="GO:0043200">
    <property type="term" value="P:response to amino acid"/>
    <property type="evidence" value="ECO:0007669"/>
    <property type="project" value="TreeGrafter"/>
</dbReference>
<dbReference type="InterPro" id="IPR011008">
    <property type="entry name" value="Dimeric_a/b-barrel"/>
</dbReference>
<dbReference type="Proteomes" id="UP000294739">
    <property type="component" value="Unassembled WGS sequence"/>
</dbReference>
<dbReference type="InterPro" id="IPR019888">
    <property type="entry name" value="Tscrpt_reg_AsnC-like"/>
</dbReference>
<dbReference type="PROSITE" id="PS50956">
    <property type="entry name" value="HTH_ASNC_2"/>
    <property type="match status" value="1"/>
</dbReference>
<evidence type="ECO:0000259" key="4">
    <source>
        <dbReference type="PROSITE" id="PS50956"/>
    </source>
</evidence>
<protein>
    <submittedName>
        <fullName evidence="5">Lrp/AsnC family transcriptional regulator</fullName>
    </submittedName>
</protein>
<gene>
    <name evidence="5" type="ORF">E1269_25660</name>
</gene>
<keyword evidence="6" id="KW-1185">Reference proteome</keyword>
<comment type="caution">
    <text evidence="5">The sequence shown here is derived from an EMBL/GenBank/DDBJ whole genome shotgun (WGS) entry which is preliminary data.</text>
</comment>
<dbReference type="InterPro" id="IPR019887">
    <property type="entry name" value="Tscrpt_reg_AsnC/Lrp_C"/>
</dbReference>
<dbReference type="PANTHER" id="PTHR30154">
    <property type="entry name" value="LEUCINE-RESPONSIVE REGULATORY PROTEIN"/>
    <property type="match status" value="1"/>
</dbReference>
<keyword evidence="2" id="KW-0238">DNA-binding</keyword>
<dbReference type="EMBL" id="SMKZ01000051">
    <property type="protein sequence ID" value="TDE00315.1"/>
    <property type="molecule type" value="Genomic_DNA"/>
</dbReference>
<dbReference type="AlphaFoldDB" id="A0A4R5CRG9"/>
<evidence type="ECO:0000256" key="1">
    <source>
        <dbReference type="ARBA" id="ARBA00023015"/>
    </source>
</evidence>
<dbReference type="SMART" id="SM00344">
    <property type="entry name" value="HTH_ASNC"/>
    <property type="match status" value="1"/>
</dbReference>
<organism evidence="5 6">
    <name type="scientific">Jiangella asiatica</name>
    <dbReference type="NCBI Taxonomy" id="2530372"/>
    <lineage>
        <taxon>Bacteria</taxon>
        <taxon>Bacillati</taxon>
        <taxon>Actinomycetota</taxon>
        <taxon>Actinomycetes</taxon>
        <taxon>Jiangellales</taxon>
        <taxon>Jiangellaceae</taxon>
        <taxon>Jiangella</taxon>
    </lineage>
</organism>
<keyword evidence="3" id="KW-0804">Transcription</keyword>
<evidence type="ECO:0000256" key="3">
    <source>
        <dbReference type="ARBA" id="ARBA00023163"/>
    </source>
</evidence>
<dbReference type="InterPro" id="IPR036390">
    <property type="entry name" value="WH_DNA-bd_sf"/>
</dbReference>
<dbReference type="SUPFAM" id="SSF46785">
    <property type="entry name" value="Winged helix' DNA-binding domain"/>
    <property type="match status" value="1"/>
</dbReference>
<keyword evidence="1" id="KW-0805">Transcription regulation</keyword>
<proteinExistence type="predicted"/>
<dbReference type="Gene3D" id="1.10.10.10">
    <property type="entry name" value="Winged helix-like DNA-binding domain superfamily/Winged helix DNA-binding domain"/>
    <property type="match status" value="1"/>
</dbReference>
<dbReference type="InterPro" id="IPR000485">
    <property type="entry name" value="AsnC-type_HTH_dom"/>
</dbReference>
<dbReference type="Gene3D" id="3.30.70.920">
    <property type="match status" value="1"/>
</dbReference>
<dbReference type="PRINTS" id="PR00033">
    <property type="entry name" value="HTHASNC"/>
</dbReference>
<dbReference type="RefSeq" id="WP_131899941.1">
    <property type="nucleotide sequence ID" value="NZ_SMKZ01000051.1"/>
</dbReference>
<dbReference type="InParanoid" id="A0A4R5CRG9"/>
<dbReference type="InterPro" id="IPR036388">
    <property type="entry name" value="WH-like_DNA-bd_sf"/>
</dbReference>